<comment type="caution">
    <text evidence="2">The sequence shown here is derived from an EMBL/GenBank/DDBJ whole genome shotgun (WGS) entry which is preliminary data.</text>
</comment>
<keyword evidence="3" id="KW-1185">Reference proteome</keyword>
<keyword evidence="1" id="KW-0472">Membrane</keyword>
<organism evidence="2 3">
    <name type="scientific">Pristionchus fissidentatus</name>
    <dbReference type="NCBI Taxonomy" id="1538716"/>
    <lineage>
        <taxon>Eukaryota</taxon>
        <taxon>Metazoa</taxon>
        <taxon>Ecdysozoa</taxon>
        <taxon>Nematoda</taxon>
        <taxon>Chromadorea</taxon>
        <taxon>Rhabditida</taxon>
        <taxon>Rhabditina</taxon>
        <taxon>Diplogasteromorpha</taxon>
        <taxon>Diplogasteroidea</taxon>
        <taxon>Neodiplogasteridae</taxon>
        <taxon>Pristionchus</taxon>
    </lineage>
</organism>
<evidence type="ECO:0008006" key="4">
    <source>
        <dbReference type="Google" id="ProtNLM"/>
    </source>
</evidence>
<dbReference type="EMBL" id="BTSY01000002">
    <property type="protein sequence ID" value="GMT15048.1"/>
    <property type="molecule type" value="Genomic_DNA"/>
</dbReference>
<gene>
    <name evidence="2" type="ORF">PFISCL1PPCAC_6345</name>
</gene>
<reference evidence="2" key="1">
    <citation type="submission" date="2023-10" db="EMBL/GenBank/DDBJ databases">
        <title>Genome assembly of Pristionchus species.</title>
        <authorList>
            <person name="Yoshida K."/>
            <person name="Sommer R.J."/>
        </authorList>
    </citation>
    <scope>NUCLEOTIDE SEQUENCE</scope>
    <source>
        <strain evidence="2">RS5133</strain>
    </source>
</reference>
<name>A0AAV5V797_9BILA</name>
<dbReference type="AlphaFoldDB" id="A0AAV5V797"/>
<feature type="transmembrane region" description="Helical" evidence="1">
    <location>
        <begin position="6"/>
        <end position="28"/>
    </location>
</feature>
<feature type="transmembrane region" description="Helical" evidence="1">
    <location>
        <begin position="86"/>
        <end position="105"/>
    </location>
</feature>
<evidence type="ECO:0000313" key="3">
    <source>
        <dbReference type="Proteomes" id="UP001432322"/>
    </source>
</evidence>
<evidence type="ECO:0000313" key="2">
    <source>
        <dbReference type="EMBL" id="GMT15048.1"/>
    </source>
</evidence>
<protein>
    <recommendedName>
        <fullName evidence="4">G protein-coupled receptor</fullName>
    </recommendedName>
</protein>
<keyword evidence="1" id="KW-0812">Transmembrane</keyword>
<proteinExistence type="predicted"/>
<feature type="non-terminal residue" evidence="2">
    <location>
        <position position="1"/>
    </location>
</feature>
<evidence type="ECO:0000256" key="1">
    <source>
        <dbReference type="SAM" id="Phobius"/>
    </source>
</evidence>
<accession>A0AAV5V797</accession>
<sequence>LQVFHPNLRFILLSFPWCYLGMFIASFAKDLWEKIFPLDQSTTRTIDSLILICLVAICLNLFIFVMERIIALFYLHTYESHKFTTLSLLLFLDQLSSSSIIIVFTR</sequence>
<dbReference type="Proteomes" id="UP001432322">
    <property type="component" value="Unassembled WGS sequence"/>
</dbReference>
<feature type="transmembrane region" description="Helical" evidence="1">
    <location>
        <begin position="49"/>
        <end position="74"/>
    </location>
</feature>
<keyword evidence="1" id="KW-1133">Transmembrane helix</keyword>